<evidence type="ECO:0000256" key="1">
    <source>
        <dbReference type="SAM" id="SignalP"/>
    </source>
</evidence>
<evidence type="ECO:0000313" key="4">
    <source>
        <dbReference type="Proteomes" id="UP000235388"/>
    </source>
</evidence>
<dbReference type="EMBL" id="PGCJ01000552">
    <property type="protein sequence ID" value="PLW26288.1"/>
    <property type="molecule type" value="Genomic_DNA"/>
</dbReference>
<dbReference type="AlphaFoldDB" id="A0A2N5TLM1"/>
<keyword evidence="1" id="KW-0732">Signal</keyword>
<name>A0A2N5TLM1_9BASI</name>
<evidence type="ECO:0000313" key="2">
    <source>
        <dbReference type="EMBL" id="PLW23236.1"/>
    </source>
</evidence>
<dbReference type="Proteomes" id="UP000235388">
    <property type="component" value="Unassembled WGS sequence"/>
</dbReference>
<dbReference type="Proteomes" id="UP000235392">
    <property type="component" value="Unassembled WGS sequence"/>
</dbReference>
<keyword evidence="4" id="KW-1185">Reference proteome</keyword>
<accession>A0A2N5TLM1</accession>
<gene>
    <name evidence="3" type="ORF">PCANC_22633</name>
    <name evidence="2" type="ORF">PCASD_09246</name>
</gene>
<evidence type="ECO:0000313" key="3">
    <source>
        <dbReference type="EMBL" id="PLW26288.1"/>
    </source>
</evidence>
<sequence>MFCSSLPIILLLLCCHSLESHPLSFTKPLANRGNPNVNVGPHWNRLGKRTYSPGPASELEEVCTNVDLGLVSEKTQYQKEDGTNVKPILKIKREDSGATMNAESNQPAVIVDEKKVKWGENITHVIARDLLYPGPKNKEDEKNSCTDRLLELRKIFSKGEPERISQSSSIEQSLPTSFTLVVSEDLKTIYYKAIPKLIPMKSSSKWSHLWYSFRFFKRRDSHKKDK</sequence>
<proteinExistence type="predicted"/>
<feature type="chain" id="PRO_5015083762" evidence="1">
    <location>
        <begin position="21"/>
        <end position="226"/>
    </location>
</feature>
<feature type="signal peptide" evidence="1">
    <location>
        <begin position="1"/>
        <end position="20"/>
    </location>
</feature>
<comment type="caution">
    <text evidence="3">The sequence shown here is derived from an EMBL/GenBank/DDBJ whole genome shotgun (WGS) entry which is preliminary data.</text>
</comment>
<dbReference type="EMBL" id="PGCI01000639">
    <property type="protein sequence ID" value="PLW23236.1"/>
    <property type="molecule type" value="Genomic_DNA"/>
</dbReference>
<reference evidence="4 5" key="1">
    <citation type="submission" date="2017-11" db="EMBL/GenBank/DDBJ databases">
        <title>De novo assembly and phasing of dikaryotic genomes from two isolates of Puccinia coronata f. sp. avenae, the causal agent of oat crown rust.</title>
        <authorList>
            <person name="Miller M.E."/>
            <person name="Zhang Y."/>
            <person name="Omidvar V."/>
            <person name="Sperschneider J."/>
            <person name="Schwessinger B."/>
            <person name="Raley C."/>
            <person name="Palmer J.M."/>
            <person name="Garnica D."/>
            <person name="Upadhyaya N."/>
            <person name="Rathjen J."/>
            <person name="Taylor J.M."/>
            <person name="Park R.F."/>
            <person name="Dodds P.N."/>
            <person name="Hirsch C.D."/>
            <person name="Kianian S.F."/>
            <person name="Figueroa M."/>
        </authorList>
    </citation>
    <scope>NUCLEOTIDE SEQUENCE [LARGE SCALE GENOMIC DNA]</scope>
    <source>
        <strain evidence="3">12NC29</strain>
        <strain evidence="2">12SD80</strain>
    </source>
</reference>
<protein>
    <submittedName>
        <fullName evidence="3">Uncharacterized protein</fullName>
    </submittedName>
</protein>
<evidence type="ECO:0000313" key="5">
    <source>
        <dbReference type="Proteomes" id="UP000235392"/>
    </source>
</evidence>
<organism evidence="3 4">
    <name type="scientific">Puccinia coronata f. sp. avenae</name>
    <dbReference type="NCBI Taxonomy" id="200324"/>
    <lineage>
        <taxon>Eukaryota</taxon>
        <taxon>Fungi</taxon>
        <taxon>Dikarya</taxon>
        <taxon>Basidiomycota</taxon>
        <taxon>Pucciniomycotina</taxon>
        <taxon>Pucciniomycetes</taxon>
        <taxon>Pucciniales</taxon>
        <taxon>Pucciniaceae</taxon>
        <taxon>Puccinia</taxon>
    </lineage>
</organism>